<evidence type="ECO:0000259" key="8">
    <source>
        <dbReference type="Pfam" id="PF08220"/>
    </source>
</evidence>
<sequence>MRECQREEAHEMSSERHTSGDRRLAVLGAIVRDYVHTSEPVGSKALLERHAFGVSAATIRNDMAALEEEGLIVAPHTSAGRVPTDAGYRLFVDRLSQIKPMSRAEQAAIAEFLQDPVDLDDVVDRTVRLLSSLTGQVAMMQYPSLTRSSVRHIEIVPIVDSRLMVVLITTTGRVEQRILDIDTPLADEADLVARLRTGINSAAAGRLLVDAAAALSALPDAFAPGERDIVRHVVGALDDALVEEREERVTLAGTANLVRRPADFPATLEPVLDALEQHVVLLRLLSTAAGGEHIAVRIGHENPVTGLQSTSMVTTGYGTGGQVVGGLGVVGPTRMDYPASMAAVRAVAAYISSLLAT</sequence>
<keyword evidence="10" id="KW-1185">Reference proteome</keyword>
<dbReference type="InterPro" id="IPR023120">
    <property type="entry name" value="WHTH_transcript_rep_HrcA_IDD"/>
</dbReference>
<evidence type="ECO:0000313" key="10">
    <source>
        <dbReference type="Proteomes" id="UP000035763"/>
    </source>
</evidence>
<keyword evidence="2 5" id="KW-0805">Transcription regulation</keyword>
<keyword evidence="4 5" id="KW-0804">Transcription</keyword>
<evidence type="ECO:0000259" key="7">
    <source>
        <dbReference type="Pfam" id="PF01628"/>
    </source>
</evidence>
<dbReference type="NCBIfam" id="TIGR00331">
    <property type="entry name" value="hrcA"/>
    <property type="match status" value="1"/>
</dbReference>
<dbReference type="SUPFAM" id="SSF55781">
    <property type="entry name" value="GAF domain-like"/>
    <property type="match status" value="1"/>
</dbReference>
<dbReference type="RefSeq" id="WP_235435366.1">
    <property type="nucleotide sequence ID" value="NZ_HG764815.1"/>
</dbReference>
<keyword evidence="1 5" id="KW-0678">Repressor</keyword>
<feature type="domain" description="HTH deoR-type" evidence="8">
    <location>
        <begin position="51"/>
        <end position="75"/>
    </location>
</feature>
<dbReference type="Proteomes" id="UP000035763">
    <property type="component" value="Unassembled WGS sequence"/>
</dbReference>
<dbReference type="Gene3D" id="3.30.450.40">
    <property type="match status" value="1"/>
</dbReference>
<dbReference type="PIRSF" id="PIRSF005485">
    <property type="entry name" value="HrcA"/>
    <property type="match status" value="1"/>
</dbReference>
<feature type="region of interest" description="Disordered" evidence="6">
    <location>
        <begin position="1"/>
        <end position="20"/>
    </location>
</feature>
<evidence type="ECO:0000256" key="5">
    <source>
        <dbReference type="HAMAP-Rule" id="MF_00081"/>
    </source>
</evidence>
<evidence type="ECO:0000313" key="9">
    <source>
        <dbReference type="EMBL" id="CCH75111.1"/>
    </source>
</evidence>
<dbReference type="PANTHER" id="PTHR34824">
    <property type="entry name" value="HEAT-INDUCIBLE TRANSCRIPTION REPRESSOR HRCA"/>
    <property type="match status" value="1"/>
</dbReference>
<dbReference type="PANTHER" id="PTHR34824:SF1">
    <property type="entry name" value="HEAT-INDUCIBLE TRANSCRIPTION REPRESSOR HRCA"/>
    <property type="match status" value="1"/>
</dbReference>
<evidence type="ECO:0000256" key="1">
    <source>
        <dbReference type="ARBA" id="ARBA00022491"/>
    </source>
</evidence>
<dbReference type="GO" id="GO:0045892">
    <property type="term" value="P:negative regulation of DNA-templated transcription"/>
    <property type="evidence" value="ECO:0007669"/>
    <property type="project" value="UniProtKB-UniRule"/>
</dbReference>
<name>W6K1Z4_9MICO</name>
<dbReference type="InterPro" id="IPR002571">
    <property type="entry name" value="HrcA"/>
</dbReference>
<comment type="similarity">
    <text evidence="5">Belongs to the HrcA family.</text>
</comment>
<protein>
    <recommendedName>
        <fullName evidence="5">Heat-inducible transcription repressor HrcA</fullName>
    </recommendedName>
</protein>
<dbReference type="Gene3D" id="1.10.10.10">
    <property type="entry name" value="Winged helix-like DNA-binding domain superfamily/Winged helix DNA-binding domain"/>
    <property type="match status" value="1"/>
</dbReference>
<evidence type="ECO:0000256" key="3">
    <source>
        <dbReference type="ARBA" id="ARBA00023016"/>
    </source>
</evidence>
<accession>W6K1Z4</accession>
<dbReference type="Pfam" id="PF01628">
    <property type="entry name" value="HrcA"/>
    <property type="match status" value="1"/>
</dbReference>
<comment type="function">
    <text evidence="5">Negative regulator of class I heat shock genes (grpE-dnaK-dnaJ and groELS operons). Prevents heat-shock induction of these operons.</text>
</comment>
<reference evidence="9 10" key="1">
    <citation type="journal article" date="2013" name="ISME J.">
        <title>A metabolic model for members of the genus Tetrasphaera involved in enhanced biological phosphorus removal.</title>
        <authorList>
            <person name="Kristiansen R."/>
            <person name="Nguyen H.T.T."/>
            <person name="Saunders A.M."/>
            <person name="Nielsen J.L."/>
            <person name="Wimmer R."/>
            <person name="Le V.Q."/>
            <person name="McIlroy S.J."/>
            <person name="Petrovski S."/>
            <person name="Seviour R.J."/>
            <person name="Calteau A."/>
            <person name="Nielsen K.L."/>
            <person name="Nielsen P.H."/>
        </authorList>
    </citation>
    <scope>NUCLEOTIDE SEQUENCE [LARGE SCALE GENOMIC DNA]</scope>
    <source>
        <strain evidence="9 10">Ben110</strain>
    </source>
</reference>
<dbReference type="InterPro" id="IPR001034">
    <property type="entry name" value="DeoR_HTH"/>
</dbReference>
<dbReference type="AlphaFoldDB" id="W6K1Z4"/>
<dbReference type="Gene3D" id="3.30.390.60">
    <property type="entry name" value="Heat-inducible transcription repressor hrca homolog, domain 3"/>
    <property type="match status" value="1"/>
</dbReference>
<feature type="domain" description="Heat-inducible transcription repressor HrcA C-terminal" evidence="7">
    <location>
        <begin position="120"/>
        <end position="340"/>
    </location>
</feature>
<evidence type="ECO:0000256" key="2">
    <source>
        <dbReference type="ARBA" id="ARBA00023015"/>
    </source>
</evidence>
<organism evidence="9 10">
    <name type="scientific">Nostocoides australiense Ben110</name>
    <dbReference type="NCBI Taxonomy" id="1193182"/>
    <lineage>
        <taxon>Bacteria</taxon>
        <taxon>Bacillati</taxon>
        <taxon>Actinomycetota</taxon>
        <taxon>Actinomycetes</taxon>
        <taxon>Micrococcales</taxon>
        <taxon>Intrasporangiaceae</taxon>
        <taxon>Nostocoides</taxon>
    </lineage>
</organism>
<dbReference type="HAMAP" id="MF_00081">
    <property type="entry name" value="HrcA"/>
    <property type="match status" value="1"/>
</dbReference>
<keyword evidence="3 5" id="KW-0346">Stress response</keyword>
<dbReference type="GO" id="GO:0003700">
    <property type="term" value="F:DNA-binding transcription factor activity"/>
    <property type="evidence" value="ECO:0007669"/>
    <property type="project" value="InterPro"/>
</dbReference>
<evidence type="ECO:0000256" key="4">
    <source>
        <dbReference type="ARBA" id="ARBA00023163"/>
    </source>
</evidence>
<dbReference type="InterPro" id="IPR029016">
    <property type="entry name" value="GAF-like_dom_sf"/>
</dbReference>
<dbReference type="InterPro" id="IPR021153">
    <property type="entry name" value="HrcA_C"/>
</dbReference>
<dbReference type="Pfam" id="PF08220">
    <property type="entry name" value="HTH_DeoR"/>
    <property type="match status" value="1"/>
</dbReference>
<dbReference type="SUPFAM" id="SSF46785">
    <property type="entry name" value="Winged helix' DNA-binding domain"/>
    <property type="match status" value="1"/>
</dbReference>
<dbReference type="GO" id="GO:0003677">
    <property type="term" value="F:DNA binding"/>
    <property type="evidence" value="ECO:0007669"/>
    <property type="project" value="InterPro"/>
</dbReference>
<gene>
    <name evidence="5 9" type="primary">hrcA</name>
    <name evidence="9" type="ORF">BN11_510002</name>
</gene>
<dbReference type="InterPro" id="IPR036388">
    <property type="entry name" value="WH-like_DNA-bd_sf"/>
</dbReference>
<dbReference type="InterPro" id="IPR036390">
    <property type="entry name" value="WH_DNA-bd_sf"/>
</dbReference>
<evidence type="ECO:0000256" key="6">
    <source>
        <dbReference type="SAM" id="MobiDB-lite"/>
    </source>
</evidence>
<dbReference type="EMBL" id="CAJA01000457">
    <property type="protein sequence ID" value="CCH75111.1"/>
    <property type="molecule type" value="Genomic_DNA"/>
</dbReference>
<dbReference type="STRING" id="1193182.BN11_510002"/>
<proteinExistence type="inferred from homology"/>
<comment type="caution">
    <text evidence="9">The sequence shown here is derived from an EMBL/GenBank/DDBJ whole genome shotgun (WGS) entry which is preliminary data.</text>
</comment>